<evidence type="ECO:0000313" key="8">
    <source>
        <dbReference type="Proteomes" id="UP001168540"/>
    </source>
</evidence>
<dbReference type="SMART" id="SM00283">
    <property type="entry name" value="MA"/>
    <property type="match status" value="1"/>
</dbReference>
<organism evidence="7 8">
    <name type="scientific">Crenobacter oryzisoli</name>
    <dbReference type="NCBI Taxonomy" id="3056844"/>
    <lineage>
        <taxon>Bacteria</taxon>
        <taxon>Pseudomonadati</taxon>
        <taxon>Pseudomonadota</taxon>
        <taxon>Betaproteobacteria</taxon>
        <taxon>Neisseriales</taxon>
        <taxon>Neisseriaceae</taxon>
        <taxon>Crenobacter</taxon>
    </lineage>
</organism>
<dbReference type="InterPro" id="IPR004090">
    <property type="entry name" value="Chemotax_Me-accpt_rcpt"/>
</dbReference>
<dbReference type="PRINTS" id="PR00260">
    <property type="entry name" value="CHEMTRNSDUCR"/>
</dbReference>
<dbReference type="CDD" id="cd06225">
    <property type="entry name" value="HAMP"/>
    <property type="match status" value="1"/>
</dbReference>
<dbReference type="EMBL" id="JAUEDK010000032">
    <property type="protein sequence ID" value="MDN0076395.1"/>
    <property type="molecule type" value="Genomic_DNA"/>
</dbReference>
<sequence>MNITKRLLLTLAIALLAMVMISSVGLQYLAQSQTRFDQVETNILPSIRSLNQAKQLFWLMRTSVYQHMLAADPAKKAEIERVIASEDAELRNTLDQYRQAFAINATDRVMLEADKAAVADYQEARTRLLDRSRANDSDGVRALVPIGVSKANQLFTTLESHLSYNYRLAEAFSRNNKAAHQQAILIFVAITAVTVLVCLVLAVNLYRAIVHGLTGIRGTLHHVEQSLDFTLRAPVRRMDEIGHMAIAFNGLLAHLQGNLQALTHSAQKVAGAAEQMTQTARHVSTAAATQSQASATVAATIEQMTVGVGQVAEQSGQAYVLANESGRLALSGSTTIVQTIEAMHEIAGAVRAAAERIRLLEQQSTRVGNVVQVIEEVAEQTNLLALNASIEAARAGEQGRGFAVVADEVRKLAERTSVSTQEIAATIATMHQEASQATMAMQTAERLVANGEQQADDAGQAIRQIGTSANDTATMVREMSGSIAEQGSASQHIAGQVERIAQMAEEASQAAEHTASHAKLLDGLARQQMEALHHYRL</sequence>
<dbReference type="RefSeq" id="WP_289831050.1">
    <property type="nucleotide sequence ID" value="NZ_JAUEDK010000032.1"/>
</dbReference>
<evidence type="ECO:0000259" key="6">
    <source>
        <dbReference type="PROSITE" id="PS50885"/>
    </source>
</evidence>
<evidence type="ECO:0000256" key="3">
    <source>
        <dbReference type="PROSITE-ProRule" id="PRU00284"/>
    </source>
</evidence>
<dbReference type="InterPro" id="IPR003660">
    <property type="entry name" value="HAMP_dom"/>
</dbReference>
<gene>
    <name evidence="7" type="ORF">QU481_16095</name>
</gene>
<reference evidence="7" key="1">
    <citation type="submission" date="2023-06" db="EMBL/GenBank/DDBJ databases">
        <authorList>
            <person name="Zhang S."/>
        </authorList>
    </citation>
    <scope>NUCLEOTIDE SEQUENCE</scope>
    <source>
        <strain evidence="7">SG2303</strain>
    </source>
</reference>
<dbReference type="PROSITE" id="PS50885">
    <property type="entry name" value="HAMP"/>
    <property type="match status" value="1"/>
</dbReference>
<evidence type="ECO:0000313" key="7">
    <source>
        <dbReference type="EMBL" id="MDN0076395.1"/>
    </source>
</evidence>
<dbReference type="Proteomes" id="UP001168540">
    <property type="component" value="Unassembled WGS sequence"/>
</dbReference>
<proteinExistence type="inferred from homology"/>
<accession>A0ABT7XRI9</accession>
<keyword evidence="4" id="KW-1133">Transmembrane helix</keyword>
<dbReference type="InterPro" id="IPR024478">
    <property type="entry name" value="HlyB_4HB_MCP"/>
</dbReference>
<feature type="domain" description="Methyl-accepting transducer" evidence="5">
    <location>
        <begin position="265"/>
        <end position="501"/>
    </location>
</feature>
<keyword evidence="4" id="KW-0472">Membrane</keyword>
<dbReference type="InterPro" id="IPR004089">
    <property type="entry name" value="MCPsignal_dom"/>
</dbReference>
<dbReference type="SMART" id="SM00304">
    <property type="entry name" value="HAMP"/>
    <property type="match status" value="2"/>
</dbReference>
<dbReference type="Gene3D" id="1.10.287.950">
    <property type="entry name" value="Methyl-accepting chemotaxis protein"/>
    <property type="match status" value="1"/>
</dbReference>
<dbReference type="CDD" id="cd11386">
    <property type="entry name" value="MCP_signal"/>
    <property type="match status" value="1"/>
</dbReference>
<keyword evidence="8" id="KW-1185">Reference proteome</keyword>
<evidence type="ECO:0000256" key="4">
    <source>
        <dbReference type="SAM" id="Phobius"/>
    </source>
</evidence>
<dbReference type="PANTHER" id="PTHR32089:SF112">
    <property type="entry name" value="LYSOZYME-LIKE PROTEIN-RELATED"/>
    <property type="match status" value="1"/>
</dbReference>
<evidence type="ECO:0000256" key="1">
    <source>
        <dbReference type="ARBA" id="ARBA00023224"/>
    </source>
</evidence>
<comment type="caution">
    <text evidence="7">The sequence shown here is derived from an EMBL/GenBank/DDBJ whole genome shotgun (WGS) entry which is preliminary data.</text>
</comment>
<protein>
    <submittedName>
        <fullName evidence="7">Methyl-accepting chemotaxis protein</fullName>
    </submittedName>
</protein>
<keyword evidence="4" id="KW-0812">Transmembrane</keyword>
<evidence type="ECO:0000259" key="5">
    <source>
        <dbReference type="PROSITE" id="PS50111"/>
    </source>
</evidence>
<dbReference type="Pfam" id="PF00015">
    <property type="entry name" value="MCPsignal"/>
    <property type="match status" value="1"/>
</dbReference>
<dbReference type="PANTHER" id="PTHR32089">
    <property type="entry name" value="METHYL-ACCEPTING CHEMOTAXIS PROTEIN MCPB"/>
    <property type="match status" value="1"/>
</dbReference>
<name>A0ABT7XRI9_9NEIS</name>
<dbReference type="SUPFAM" id="SSF58104">
    <property type="entry name" value="Methyl-accepting chemotaxis protein (MCP) signaling domain"/>
    <property type="match status" value="1"/>
</dbReference>
<keyword evidence="1 3" id="KW-0807">Transducer</keyword>
<dbReference type="PROSITE" id="PS50111">
    <property type="entry name" value="CHEMOTAXIS_TRANSDUC_2"/>
    <property type="match status" value="1"/>
</dbReference>
<feature type="transmembrane region" description="Helical" evidence="4">
    <location>
        <begin position="183"/>
        <end position="206"/>
    </location>
</feature>
<feature type="domain" description="HAMP" evidence="6">
    <location>
        <begin position="207"/>
        <end position="260"/>
    </location>
</feature>
<comment type="similarity">
    <text evidence="2">Belongs to the methyl-accepting chemotaxis (MCP) protein family.</text>
</comment>
<dbReference type="Pfam" id="PF12729">
    <property type="entry name" value="4HB_MCP_1"/>
    <property type="match status" value="1"/>
</dbReference>
<evidence type="ECO:0000256" key="2">
    <source>
        <dbReference type="ARBA" id="ARBA00029447"/>
    </source>
</evidence>